<dbReference type="PANTHER" id="PTHR47894:SF4">
    <property type="entry name" value="HTH-TYPE TRANSCRIPTIONAL REGULATOR GADX"/>
    <property type="match status" value="1"/>
</dbReference>
<dbReference type="GO" id="GO:0005829">
    <property type="term" value="C:cytosol"/>
    <property type="evidence" value="ECO:0007669"/>
    <property type="project" value="TreeGrafter"/>
</dbReference>
<evidence type="ECO:0000313" key="7">
    <source>
        <dbReference type="EMBL" id="HAF0354800.1"/>
    </source>
</evidence>
<dbReference type="AlphaFoldDB" id="A0A059QAL1"/>
<dbReference type="PROSITE" id="PS00041">
    <property type="entry name" value="HTH_ARAC_FAMILY_1"/>
    <property type="match status" value="1"/>
</dbReference>
<name>A0A059QAL1_SALGL</name>
<dbReference type="PATRIC" id="fig|594.9.peg.195"/>
<feature type="domain" description="HTH araC/xylS-type" evidence="4">
    <location>
        <begin position="195"/>
        <end position="292"/>
    </location>
</feature>
<keyword evidence="2" id="KW-0238">DNA-binding</keyword>
<dbReference type="SMART" id="SM00342">
    <property type="entry name" value="HTH_ARAC"/>
    <property type="match status" value="1"/>
</dbReference>
<evidence type="ECO:0000256" key="3">
    <source>
        <dbReference type="ARBA" id="ARBA00023163"/>
    </source>
</evidence>
<keyword evidence="3" id="KW-0804">Transcription</keyword>
<sequence length="295" mass="33855">MVLPSMNKSVEAISNNHLQQPNKFPLINGLADVRDYYVANCLLFKLNKGSLRIENEFGEFIEQSAPCLFLLEKDQTITLSMSEIEGHIDFSSLEVSYDLMQKFYKVFYSTRNYNDRELSLKTKPKYFFHADLLPGMSDTFDSILHGVACPRVCSNVSIDDHDYSYFSLMYLISAFVRKPGGFDFLERAIKITTKEKVYNIIISDLTRKWSQAEVAGKLFMSVSSLKRKLAAEEVSFSKIYLDARMNQAIKLLRMGAGNISQVATMCGYDTPSYFIAIFKRHFKITPLSFMRTMNH</sequence>
<dbReference type="PRINTS" id="PR00032">
    <property type="entry name" value="HTHARAC"/>
</dbReference>
<dbReference type="EMBL" id="DAATDI010000004">
    <property type="protein sequence ID" value="HAE8132493.1"/>
    <property type="molecule type" value="Genomic_DNA"/>
</dbReference>
<dbReference type="PANTHER" id="PTHR47894">
    <property type="entry name" value="HTH-TYPE TRANSCRIPTIONAL REGULATOR GADX"/>
    <property type="match status" value="1"/>
</dbReference>
<proteinExistence type="predicted"/>
<dbReference type="InterPro" id="IPR009057">
    <property type="entry name" value="Homeodomain-like_sf"/>
</dbReference>
<reference evidence="6" key="2">
    <citation type="journal article" date="2018" name="Genome Biol.">
        <title>SKESA: strategic k-mer extension for scrupulous assemblies.</title>
        <authorList>
            <person name="Souvorov A."/>
            <person name="Agarwala R."/>
            <person name="Lipman D.J."/>
        </authorList>
    </citation>
    <scope>NUCLEOTIDE SEQUENCE</scope>
    <source>
        <strain evidence="7">M86</strain>
        <strain evidence="6">NCTR-SF55</strain>
    </source>
</reference>
<dbReference type="SUPFAM" id="SSF46689">
    <property type="entry name" value="Homeodomain-like"/>
    <property type="match status" value="1"/>
</dbReference>
<dbReference type="Pfam" id="PF12833">
    <property type="entry name" value="HTH_18"/>
    <property type="match status" value="1"/>
</dbReference>
<keyword evidence="1" id="KW-0805">Transcription regulation</keyword>
<dbReference type="NCBIfam" id="NF011618">
    <property type="entry name" value="PRK15044.1"/>
    <property type="match status" value="1"/>
</dbReference>
<dbReference type="OMA" id="YSYYSLM"/>
<dbReference type="Gene3D" id="1.10.10.60">
    <property type="entry name" value="Homeodomain-like"/>
    <property type="match status" value="1"/>
</dbReference>
<dbReference type="InterPro" id="IPR018060">
    <property type="entry name" value="HTH_AraC"/>
</dbReference>
<evidence type="ECO:0000313" key="6">
    <source>
        <dbReference type="EMBL" id="HAE8132493.1"/>
    </source>
</evidence>
<gene>
    <name evidence="5" type="primary">hilC</name>
    <name evidence="6" type="synonym">sirC</name>
    <name evidence="7" type="ORF">G9F40_001948</name>
    <name evidence="6" type="ORF">GND26_001532</name>
</gene>
<reference evidence="5" key="1">
    <citation type="submission" date="2013-06" db="EMBL/GenBank/DDBJ databases">
        <title>Characterization of a live vaccine strain (SR2-N6) against fowl typhoid and paratyphoid.</title>
        <authorList>
            <person name="Kwon H.J."/>
            <person name="Cho S.H."/>
            <person name="Kim T.E."/>
            <person name="Seong W.J."/>
            <person name="Huh W."/>
            <person name="Moon Y.S."/>
            <person name="Lee B.H."/>
            <person name="Kim S.J."/>
            <person name="Kim J.H."/>
        </authorList>
    </citation>
    <scope>NUCLEOTIDE SEQUENCE</scope>
    <source>
        <strain evidence="5">SR2-N6</strain>
    </source>
</reference>
<evidence type="ECO:0000313" key="5">
    <source>
        <dbReference type="EMBL" id="AGW51811.1"/>
    </source>
</evidence>
<organism evidence="5">
    <name type="scientific">Salmonella gallinarum</name>
    <dbReference type="NCBI Taxonomy" id="594"/>
    <lineage>
        <taxon>Bacteria</taxon>
        <taxon>Pseudomonadati</taxon>
        <taxon>Pseudomonadota</taxon>
        <taxon>Gammaproteobacteria</taxon>
        <taxon>Enterobacterales</taxon>
        <taxon>Enterobacteriaceae</taxon>
        <taxon>Salmonella</taxon>
    </lineage>
</organism>
<dbReference type="InterPro" id="IPR018062">
    <property type="entry name" value="HTH_AraC-typ_CS"/>
</dbReference>
<dbReference type="EMBL" id="KF192263">
    <property type="protein sequence ID" value="AGW51811.1"/>
    <property type="molecule type" value="Genomic_DNA"/>
</dbReference>
<evidence type="ECO:0000256" key="2">
    <source>
        <dbReference type="ARBA" id="ARBA00023125"/>
    </source>
</evidence>
<dbReference type="InterPro" id="IPR020449">
    <property type="entry name" value="Tscrpt_reg_AraC-type_HTH"/>
</dbReference>
<accession>A0A059QAL1</accession>
<dbReference type="PROSITE" id="PS01124">
    <property type="entry name" value="HTH_ARAC_FAMILY_2"/>
    <property type="match status" value="1"/>
</dbReference>
<dbReference type="RefSeq" id="WP_000243998.1">
    <property type="nucleotide sequence ID" value="NZ_CP077760.1"/>
</dbReference>
<dbReference type="GO" id="GO:0000976">
    <property type="term" value="F:transcription cis-regulatory region binding"/>
    <property type="evidence" value="ECO:0007669"/>
    <property type="project" value="TreeGrafter"/>
</dbReference>
<evidence type="ECO:0000256" key="1">
    <source>
        <dbReference type="ARBA" id="ARBA00023015"/>
    </source>
</evidence>
<evidence type="ECO:0000259" key="4">
    <source>
        <dbReference type="PROSITE" id="PS01124"/>
    </source>
</evidence>
<reference evidence="6" key="3">
    <citation type="submission" date="2018-07" db="EMBL/GenBank/DDBJ databases">
        <authorList>
            <consortium name="NCBI Pathogen Detection Project"/>
        </authorList>
    </citation>
    <scope>NUCLEOTIDE SEQUENCE</scope>
    <source>
        <strain evidence="7">M86</strain>
        <strain evidence="6">NCTR-SF55</strain>
    </source>
</reference>
<protein>
    <submittedName>
        <fullName evidence="5">HilC</fullName>
    </submittedName>
    <submittedName>
        <fullName evidence="6">Transcriptional regulator SirC</fullName>
    </submittedName>
</protein>
<dbReference type="EMBL" id="DAATWA010000008">
    <property type="protein sequence ID" value="HAF0354800.1"/>
    <property type="molecule type" value="Genomic_DNA"/>
</dbReference>
<dbReference type="GO" id="GO:0003700">
    <property type="term" value="F:DNA-binding transcription factor activity"/>
    <property type="evidence" value="ECO:0007669"/>
    <property type="project" value="InterPro"/>
</dbReference>